<feature type="domain" description="GtrA/DPMS transmembrane" evidence="6">
    <location>
        <begin position="7"/>
        <end position="129"/>
    </location>
</feature>
<dbReference type="GO" id="GO:0000271">
    <property type="term" value="P:polysaccharide biosynthetic process"/>
    <property type="evidence" value="ECO:0007669"/>
    <property type="project" value="InterPro"/>
</dbReference>
<dbReference type="InterPro" id="IPR007267">
    <property type="entry name" value="GtrA_DPMS_TM"/>
</dbReference>
<accession>A0A0B6AJN9</accession>
<keyword evidence="3" id="KW-0812">Transmembrane</keyword>
<evidence type="ECO:0000256" key="4">
    <source>
        <dbReference type="ARBA" id="ARBA00022989"/>
    </source>
</evidence>
<name>A0A0B6AJN9_PRIM2</name>
<comment type="similarity">
    <text evidence="2">Belongs to the GtrA family.</text>
</comment>
<dbReference type="InterPro" id="IPR051401">
    <property type="entry name" value="GtrA_CellWall_Glycosyl"/>
</dbReference>
<comment type="subcellular location">
    <subcellularLocation>
        <location evidence="1">Membrane</location>
        <topology evidence="1">Multi-pass membrane protein</topology>
    </subcellularLocation>
</comment>
<dbReference type="RefSeq" id="WP_034649452.1">
    <property type="nucleotide sequence ID" value="NZ_BCVB01000001.1"/>
</dbReference>
<dbReference type="Pfam" id="PF04138">
    <property type="entry name" value="GtrA_DPMS_TM"/>
    <property type="match status" value="1"/>
</dbReference>
<gene>
    <name evidence="7" type="ORF">BG04_890</name>
</gene>
<dbReference type="GO" id="GO:0005886">
    <property type="term" value="C:plasma membrane"/>
    <property type="evidence" value="ECO:0007669"/>
    <property type="project" value="TreeGrafter"/>
</dbReference>
<proteinExistence type="inferred from homology"/>
<reference evidence="7 8" key="1">
    <citation type="journal article" date="2015" name="Genome Announc.">
        <title>Complete genome sequences for 35 biothreat assay-relevant bacillus species.</title>
        <authorList>
            <person name="Johnson S.L."/>
            <person name="Daligault H.E."/>
            <person name="Davenport K.W."/>
            <person name="Jaissle J."/>
            <person name="Frey K.G."/>
            <person name="Ladner J.T."/>
            <person name="Broomall S.M."/>
            <person name="Bishop-Lilly K.A."/>
            <person name="Bruce D.C."/>
            <person name="Gibbons H.S."/>
            <person name="Coyne S.R."/>
            <person name="Lo C.C."/>
            <person name="Meincke L."/>
            <person name="Munk A.C."/>
            <person name="Koroleva G.I."/>
            <person name="Rosenzweig C.N."/>
            <person name="Palacios G.F."/>
            <person name="Redden C.L."/>
            <person name="Minogue T.D."/>
            <person name="Chain P.S."/>
        </authorList>
    </citation>
    <scope>NUCLEOTIDE SEQUENCE [LARGE SCALE GENOMIC DNA]</scope>
    <source>
        <strain evidence="8">ATCC 14581 / DSM 32 / JCM 2506 / NBRC 15308 / NCIMB 9376 / NCTC 10342 / NRRL B-14308 / VKM B-512</strain>
    </source>
</reference>
<evidence type="ECO:0000256" key="5">
    <source>
        <dbReference type="ARBA" id="ARBA00023136"/>
    </source>
</evidence>
<dbReference type="PANTHER" id="PTHR38459">
    <property type="entry name" value="PROPHAGE BACTOPRENOL-LINKED GLUCOSE TRANSLOCASE HOMOLOG"/>
    <property type="match status" value="1"/>
</dbReference>
<dbReference type="EMBL" id="CP009920">
    <property type="protein sequence ID" value="AJI23746.1"/>
    <property type="molecule type" value="Genomic_DNA"/>
</dbReference>
<sequence length="140" mass="15668">MKGSFVRFLVVGLVNTAVGLSIMYVLLHIFHHYWAATFIGNATGAVVSYVLNRIFTFKSGVHLSTSILRFILLIGVCYGLSYYIGLQFSSWLLHQLPAAVRPFKKDVGILIGTGLYTLLNYTGQKYFVFNTKKEAVVVHD</sequence>
<evidence type="ECO:0000259" key="6">
    <source>
        <dbReference type="Pfam" id="PF04138"/>
    </source>
</evidence>
<dbReference type="AlphaFoldDB" id="A0A0B6AJN9"/>
<dbReference type="KEGG" id="bmeg:BG04_890"/>
<evidence type="ECO:0000256" key="2">
    <source>
        <dbReference type="ARBA" id="ARBA00009399"/>
    </source>
</evidence>
<organism evidence="7 8">
    <name type="scientific">Priestia megaterium (strain ATCC 14581 / DSM 32 / CCUG 1817 / JCM 2506 / NBRC 15308 / NCIMB 9376 / NCTC 10342 / NRRL B-14308 / VKM B-512 / Ford 19)</name>
    <name type="common">Bacillus megaterium</name>
    <dbReference type="NCBI Taxonomy" id="1348623"/>
    <lineage>
        <taxon>Bacteria</taxon>
        <taxon>Bacillati</taxon>
        <taxon>Bacillota</taxon>
        <taxon>Bacilli</taxon>
        <taxon>Bacillales</taxon>
        <taxon>Bacillaceae</taxon>
        <taxon>Priestia</taxon>
    </lineage>
</organism>
<keyword evidence="4" id="KW-1133">Transmembrane helix</keyword>
<dbReference type="Proteomes" id="UP000031829">
    <property type="component" value="Chromosome"/>
</dbReference>
<protein>
    <submittedName>
        <fullName evidence="7">GtrA-like family protein</fullName>
    </submittedName>
</protein>
<evidence type="ECO:0000256" key="1">
    <source>
        <dbReference type="ARBA" id="ARBA00004141"/>
    </source>
</evidence>
<dbReference type="HOGENOM" id="CLU_083873_4_0_9"/>
<dbReference type="PANTHER" id="PTHR38459:SF1">
    <property type="entry name" value="PROPHAGE BACTOPRENOL-LINKED GLUCOSE TRANSLOCASE HOMOLOG"/>
    <property type="match status" value="1"/>
</dbReference>
<evidence type="ECO:0000313" key="8">
    <source>
        <dbReference type="Proteomes" id="UP000031829"/>
    </source>
</evidence>
<dbReference type="GeneID" id="93644373"/>
<evidence type="ECO:0000313" key="7">
    <source>
        <dbReference type="EMBL" id="AJI23746.1"/>
    </source>
</evidence>
<evidence type="ECO:0000256" key="3">
    <source>
        <dbReference type="ARBA" id="ARBA00022692"/>
    </source>
</evidence>
<keyword evidence="5" id="KW-0472">Membrane</keyword>